<evidence type="ECO:0000313" key="3">
    <source>
        <dbReference type="Proteomes" id="UP001150217"/>
    </source>
</evidence>
<feature type="region of interest" description="Disordered" evidence="1">
    <location>
        <begin position="26"/>
        <end position="78"/>
    </location>
</feature>
<sequence>MSFHFSPTTGGLGIITTATTPRLASQPISQRVENHPPGVTGIAPRPSRELSTTPLRPWTPSIGAPIERQGGNTGSFTAHSTFSQVQDLPAPGRGQIFSGMEYIYIIGRPYELLTAPDEHNERAQSLSNTLSFFTNTGSRRSSMGRFTWLYQDVVNILLIPGSIPDDVDGLNQPDIHSPLPALNRSNTPVFANCMRANPRPEHETTALMTWVDEIRPQFTLEPRQVRELKGMVMVAPSVETEPLKLHLLTHAAICRLENKSNANSDTASVKEVVDSAMKQLSKHIEIPSTSKEIIRTLGRDECANPARSSYGDVGKAVWARCKAEADVHDFSVFLSKTTHETAFKKVAEATGKKMLQQFRDDILATIVVDESGRKEPLNLEKATHILCKKYVKGGGGGTLHQFRFAMIRRFMRESECEEEGPVLKRRKIGNGGRQMQDEAFWGRFDKYLKEKMDEFGMNMKDDKWKEYLTETVQADWQRFGEPNNSLLPALPLVFNSNGFTAVCVPLQDIHDTSNSGGSGIAQTAGETPIGQQSDYDHF</sequence>
<organism evidence="2 3">
    <name type="scientific">Lentinula lateritia</name>
    <dbReference type="NCBI Taxonomy" id="40482"/>
    <lineage>
        <taxon>Eukaryota</taxon>
        <taxon>Fungi</taxon>
        <taxon>Dikarya</taxon>
        <taxon>Basidiomycota</taxon>
        <taxon>Agaricomycotina</taxon>
        <taxon>Agaricomycetes</taxon>
        <taxon>Agaricomycetidae</taxon>
        <taxon>Agaricales</taxon>
        <taxon>Marasmiineae</taxon>
        <taxon>Omphalotaceae</taxon>
        <taxon>Lentinula</taxon>
    </lineage>
</organism>
<feature type="region of interest" description="Disordered" evidence="1">
    <location>
        <begin position="514"/>
        <end position="538"/>
    </location>
</feature>
<proteinExistence type="predicted"/>
<accession>A0ABQ8VHF9</accession>
<protein>
    <submittedName>
        <fullName evidence="2">Uncharacterized protein</fullName>
    </submittedName>
</protein>
<reference evidence="2" key="1">
    <citation type="submission" date="2022-08" db="EMBL/GenBank/DDBJ databases">
        <title>A Global Phylogenomic Analysis of the Shiitake Genus Lentinula.</title>
        <authorList>
            <consortium name="DOE Joint Genome Institute"/>
            <person name="Sierra-Patev S."/>
            <person name="Min B."/>
            <person name="Naranjo-Ortiz M."/>
            <person name="Looney B."/>
            <person name="Konkel Z."/>
            <person name="Slot J.C."/>
            <person name="Sakamoto Y."/>
            <person name="Steenwyk J.L."/>
            <person name="Rokas A."/>
            <person name="Carro J."/>
            <person name="Camarero S."/>
            <person name="Ferreira P."/>
            <person name="Molpeceres G."/>
            <person name="Ruiz-Duenas F.J."/>
            <person name="Serrano A."/>
            <person name="Henrissat B."/>
            <person name="Drula E."/>
            <person name="Hughes K.W."/>
            <person name="Mata J.L."/>
            <person name="Ishikawa N.K."/>
            <person name="Vargas-Isla R."/>
            <person name="Ushijima S."/>
            <person name="Smith C.A."/>
            <person name="Ahrendt S."/>
            <person name="Andreopoulos W."/>
            <person name="He G."/>
            <person name="Labutti K."/>
            <person name="Lipzen A."/>
            <person name="Ng V."/>
            <person name="Riley R."/>
            <person name="Sandor L."/>
            <person name="Barry K."/>
            <person name="Martinez A.T."/>
            <person name="Xiao Y."/>
            <person name="Gibbons J.G."/>
            <person name="Terashima K."/>
            <person name="Grigoriev I.V."/>
            <person name="Hibbett D.S."/>
        </authorList>
    </citation>
    <scope>NUCLEOTIDE SEQUENCE</scope>
    <source>
        <strain evidence="2">RHP3577 ss4</strain>
    </source>
</reference>
<dbReference type="EMBL" id="JANVFT010000041">
    <property type="protein sequence ID" value="KAJ4491684.1"/>
    <property type="molecule type" value="Genomic_DNA"/>
</dbReference>
<comment type="caution">
    <text evidence="2">The sequence shown here is derived from an EMBL/GenBank/DDBJ whole genome shotgun (WGS) entry which is preliminary data.</text>
</comment>
<keyword evidence="3" id="KW-1185">Reference proteome</keyword>
<evidence type="ECO:0000313" key="2">
    <source>
        <dbReference type="EMBL" id="KAJ4491684.1"/>
    </source>
</evidence>
<evidence type="ECO:0000256" key="1">
    <source>
        <dbReference type="SAM" id="MobiDB-lite"/>
    </source>
</evidence>
<gene>
    <name evidence="2" type="ORF">C8R41DRAFT_920301</name>
</gene>
<dbReference type="Proteomes" id="UP001150217">
    <property type="component" value="Unassembled WGS sequence"/>
</dbReference>
<name>A0ABQ8VHF9_9AGAR</name>